<keyword evidence="2" id="KW-1185">Reference proteome</keyword>
<proteinExistence type="predicted"/>
<dbReference type="VEuPathDB" id="FungiDB:HpaG805766"/>
<dbReference type="InParanoid" id="M4BH90"/>
<organism evidence="1 2">
    <name type="scientific">Hyaloperonospora arabidopsidis (strain Emoy2)</name>
    <name type="common">Downy mildew agent</name>
    <name type="synonym">Peronospora arabidopsidis</name>
    <dbReference type="NCBI Taxonomy" id="559515"/>
    <lineage>
        <taxon>Eukaryota</taxon>
        <taxon>Sar</taxon>
        <taxon>Stramenopiles</taxon>
        <taxon>Oomycota</taxon>
        <taxon>Peronosporomycetes</taxon>
        <taxon>Peronosporales</taxon>
        <taxon>Peronosporaceae</taxon>
        <taxon>Hyaloperonospora</taxon>
    </lineage>
</organism>
<accession>M4BH90</accession>
<reference evidence="2" key="1">
    <citation type="journal article" date="2010" name="Science">
        <title>Signatures of adaptation to obligate biotrophy in the Hyaloperonospora arabidopsidis genome.</title>
        <authorList>
            <person name="Baxter L."/>
            <person name="Tripathy S."/>
            <person name="Ishaque N."/>
            <person name="Boot N."/>
            <person name="Cabral A."/>
            <person name="Kemen E."/>
            <person name="Thines M."/>
            <person name="Ah-Fong A."/>
            <person name="Anderson R."/>
            <person name="Badejoko W."/>
            <person name="Bittner-Eddy P."/>
            <person name="Boore J.L."/>
            <person name="Chibucos M.C."/>
            <person name="Coates M."/>
            <person name="Dehal P."/>
            <person name="Delehaunty K."/>
            <person name="Dong S."/>
            <person name="Downton P."/>
            <person name="Dumas B."/>
            <person name="Fabro G."/>
            <person name="Fronick C."/>
            <person name="Fuerstenberg S.I."/>
            <person name="Fulton L."/>
            <person name="Gaulin E."/>
            <person name="Govers F."/>
            <person name="Hughes L."/>
            <person name="Humphray S."/>
            <person name="Jiang R.H."/>
            <person name="Judelson H."/>
            <person name="Kamoun S."/>
            <person name="Kyung K."/>
            <person name="Meijer H."/>
            <person name="Minx P."/>
            <person name="Morris P."/>
            <person name="Nelson J."/>
            <person name="Phuntumart V."/>
            <person name="Qutob D."/>
            <person name="Rehmany A."/>
            <person name="Rougon-Cardoso A."/>
            <person name="Ryden P."/>
            <person name="Torto-Alalibo T."/>
            <person name="Studholme D."/>
            <person name="Wang Y."/>
            <person name="Win J."/>
            <person name="Wood J."/>
            <person name="Clifton S.W."/>
            <person name="Rogers J."/>
            <person name="Van den Ackerveken G."/>
            <person name="Jones J.D."/>
            <person name="McDowell J.M."/>
            <person name="Beynon J."/>
            <person name="Tyler B.M."/>
        </authorList>
    </citation>
    <scope>NUCLEOTIDE SEQUENCE [LARGE SCALE GENOMIC DNA]</scope>
    <source>
        <strain evidence="2">Emoy2</strain>
    </source>
</reference>
<name>M4BH90_HYAAE</name>
<dbReference type="EnsemblProtists" id="HpaT805766">
    <property type="protein sequence ID" value="HpaP805766"/>
    <property type="gene ID" value="HpaG805766"/>
</dbReference>
<dbReference type="GO" id="GO:0070536">
    <property type="term" value="P:protein K63-linked deubiquitination"/>
    <property type="evidence" value="ECO:0007669"/>
    <property type="project" value="TreeGrafter"/>
</dbReference>
<dbReference type="Proteomes" id="UP000011713">
    <property type="component" value="Unassembled WGS sequence"/>
</dbReference>
<dbReference type="EMBL" id="JH598254">
    <property type="status" value="NOT_ANNOTATED_CDS"/>
    <property type="molecule type" value="Genomic_DNA"/>
</dbReference>
<dbReference type="PANTHER" id="PTHR12947:SF13">
    <property type="entry name" value="FI19924P1"/>
    <property type="match status" value="1"/>
</dbReference>
<dbReference type="GO" id="GO:0005768">
    <property type="term" value="C:endosome"/>
    <property type="evidence" value="ECO:0007669"/>
    <property type="project" value="TreeGrafter"/>
</dbReference>
<dbReference type="GO" id="GO:0016020">
    <property type="term" value="C:membrane"/>
    <property type="evidence" value="ECO:0007669"/>
    <property type="project" value="TreeGrafter"/>
</dbReference>
<sequence>MIFLSLSQGSTTCYAETESFYFSPIKFEFLKIFRTTQKTSCRNRMDVSERLVARRTHLALLCHVDPVKQQLRLQSYYQLARQLYRQSETYFAEGAWDNALCSKVITAHHDYKLPRYSKESEWVRKQAVAGFKLFDAILDGMEAEELEYLEYERSLTTEKVEEKDVPLATEEAAMTALKDHLQAMRLEKKGPYQPKVQAAGAAEKEDVTSASIMSQLDSLLGPSRKERSSTVLYPTVGKASWMTADAVQHPSCLAPPLSRQRSQEAIANLTSGKIRTLEIPAGVISQFISIAAPNTNKPPYGIETCGILAGILVNCLVRDLVQHSVANCYLLFSVIRNWLLLHLLSRNKKCVGAKPRIRSRTAFCRRLMFTLSVAFSRFCLRYIRSACRADCAFHEPLTITLLTNFLRPSLLLLHRAIRTRTGYANDMRIFCLSVGVFRLTEPNGLQLIQNCSLTGFHTHPSRIEIYSDAFECQWMKQMTAQLVDMR</sequence>
<dbReference type="AlphaFoldDB" id="M4BH90"/>
<dbReference type="PANTHER" id="PTHR12947">
    <property type="entry name" value="AMSH-LIKE PROTEASE"/>
    <property type="match status" value="1"/>
</dbReference>
<dbReference type="HOGENOM" id="CLU_561979_0_0_1"/>
<protein>
    <submittedName>
        <fullName evidence="1">Uncharacterized protein</fullName>
    </submittedName>
</protein>
<evidence type="ECO:0000313" key="2">
    <source>
        <dbReference type="Proteomes" id="UP000011713"/>
    </source>
</evidence>
<dbReference type="STRING" id="559515.M4BH90"/>
<reference evidence="1" key="2">
    <citation type="submission" date="2015-06" db="UniProtKB">
        <authorList>
            <consortium name="EnsemblProtists"/>
        </authorList>
    </citation>
    <scope>IDENTIFICATION</scope>
    <source>
        <strain evidence="1">Emoy2</strain>
    </source>
</reference>
<evidence type="ECO:0000313" key="1">
    <source>
        <dbReference type="EnsemblProtists" id="HpaP805766"/>
    </source>
</evidence>
<dbReference type="eggNOG" id="ENOG502SK3V">
    <property type="taxonomic scope" value="Eukaryota"/>
</dbReference>
<dbReference type="Gene3D" id="3.40.140.10">
    <property type="entry name" value="Cytidine Deaminase, domain 2"/>
    <property type="match status" value="1"/>
</dbReference>